<accession>A0A0F9XNL1</accession>
<evidence type="ECO:0000313" key="1">
    <source>
        <dbReference type="EMBL" id="KKN93773.1"/>
    </source>
</evidence>
<name>A0A0F9XNL1_9ZZZZ</name>
<proteinExistence type="predicted"/>
<comment type="caution">
    <text evidence="1">The sequence shown here is derived from an EMBL/GenBank/DDBJ whole genome shotgun (WGS) entry which is preliminary data.</text>
</comment>
<sequence>MDEINTIINAISVKCGLTPQHSETLSKWVPIGLELYGLKTTPINIGCIYYMVTHDLIDDRLYSHKGRQYRTVTQQKIAKAVGCTIQTINTNYKKILHSKPDSVWLEYKTRMNL</sequence>
<reference evidence="1" key="1">
    <citation type="journal article" date="2015" name="Nature">
        <title>Complex archaea that bridge the gap between prokaryotes and eukaryotes.</title>
        <authorList>
            <person name="Spang A."/>
            <person name="Saw J.H."/>
            <person name="Jorgensen S.L."/>
            <person name="Zaremba-Niedzwiedzka K."/>
            <person name="Martijn J."/>
            <person name="Lind A.E."/>
            <person name="van Eijk R."/>
            <person name="Schleper C."/>
            <person name="Guy L."/>
            <person name="Ettema T.J."/>
        </authorList>
    </citation>
    <scope>NUCLEOTIDE SEQUENCE</scope>
</reference>
<organism evidence="1">
    <name type="scientific">marine sediment metagenome</name>
    <dbReference type="NCBI Taxonomy" id="412755"/>
    <lineage>
        <taxon>unclassified sequences</taxon>
        <taxon>metagenomes</taxon>
        <taxon>ecological metagenomes</taxon>
    </lineage>
</organism>
<dbReference type="AlphaFoldDB" id="A0A0F9XNL1"/>
<dbReference type="EMBL" id="LAZR01000084">
    <property type="protein sequence ID" value="KKN93773.1"/>
    <property type="molecule type" value="Genomic_DNA"/>
</dbReference>
<gene>
    <name evidence="1" type="ORF">LCGC14_0196060</name>
</gene>
<protein>
    <submittedName>
        <fullName evidence="1">Uncharacterized protein</fullName>
    </submittedName>
</protein>